<dbReference type="Gene3D" id="3.40.1090.10">
    <property type="entry name" value="Cytosolic phospholipase A2 catalytic domain"/>
    <property type="match status" value="2"/>
</dbReference>
<organism evidence="6 7">
    <name type="scientific">Nocardiopsis mwathae</name>
    <dbReference type="NCBI Taxonomy" id="1472723"/>
    <lineage>
        <taxon>Bacteria</taxon>
        <taxon>Bacillati</taxon>
        <taxon>Actinomycetota</taxon>
        <taxon>Actinomycetes</taxon>
        <taxon>Streptosporangiales</taxon>
        <taxon>Nocardiopsidaceae</taxon>
        <taxon>Nocardiopsis</taxon>
    </lineage>
</organism>
<dbReference type="InterPro" id="IPR002641">
    <property type="entry name" value="PNPLA_dom"/>
</dbReference>
<keyword evidence="2 4" id="KW-0442">Lipid degradation</keyword>
<evidence type="ECO:0000256" key="4">
    <source>
        <dbReference type="PROSITE-ProRule" id="PRU01161"/>
    </source>
</evidence>
<feature type="short sequence motif" description="GXGXXG" evidence="4">
    <location>
        <begin position="9"/>
        <end position="14"/>
    </location>
</feature>
<name>A0A7X0D771_9ACTN</name>
<evidence type="ECO:0000256" key="1">
    <source>
        <dbReference type="ARBA" id="ARBA00022801"/>
    </source>
</evidence>
<sequence>MRRALVLGGGGLTGIGWELGILSGLCEAGVDLTDADLIVGTSAGSVVGAQITSGVALETLFTRQLAAPNGEVAARLPRRALARMVWAFLRERDPARARARIGRLAHASSTASLTERRAVIAARLPSHDWPERDLRVTAVDARSGRREAFGRDSGVPLLDAVLASCAVPGVWPPAVIGGRLFIDGGVGSAANVDVAAGCDRVVVLAPIDAGAGPVPSPSEQLADLPGAPRTALVVPDAAAREAIGANPLDPARRAPAARAGRAQAAAVLDQVRAAWND</sequence>
<dbReference type="PANTHER" id="PTHR14226">
    <property type="entry name" value="NEUROPATHY TARGET ESTERASE/SWISS CHEESE D.MELANOGASTER"/>
    <property type="match status" value="1"/>
</dbReference>
<protein>
    <submittedName>
        <fullName evidence="6">NTE family protein</fullName>
    </submittedName>
</protein>
<evidence type="ECO:0000256" key="3">
    <source>
        <dbReference type="ARBA" id="ARBA00023098"/>
    </source>
</evidence>
<feature type="domain" description="PNPLA" evidence="5">
    <location>
        <begin position="5"/>
        <end position="198"/>
    </location>
</feature>
<dbReference type="PROSITE" id="PS51635">
    <property type="entry name" value="PNPLA"/>
    <property type="match status" value="1"/>
</dbReference>
<dbReference type="EMBL" id="JACHDS010000001">
    <property type="protein sequence ID" value="MBB6173436.1"/>
    <property type="molecule type" value="Genomic_DNA"/>
</dbReference>
<dbReference type="AlphaFoldDB" id="A0A7X0D771"/>
<evidence type="ECO:0000259" key="5">
    <source>
        <dbReference type="PROSITE" id="PS51635"/>
    </source>
</evidence>
<evidence type="ECO:0000313" key="7">
    <source>
        <dbReference type="Proteomes" id="UP000546642"/>
    </source>
</evidence>
<dbReference type="SUPFAM" id="SSF52151">
    <property type="entry name" value="FabD/lysophospholipase-like"/>
    <property type="match status" value="1"/>
</dbReference>
<evidence type="ECO:0000256" key="2">
    <source>
        <dbReference type="ARBA" id="ARBA00022963"/>
    </source>
</evidence>
<gene>
    <name evidence="6" type="ORF">HNR23_003496</name>
</gene>
<dbReference type="Pfam" id="PF01734">
    <property type="entry name" value="Patatin"/>
    <property type="match status" value="1"/>
</dbReference>
<dbReference type="InterPro" id="IPR050301">
    <property type="entry name" value="NTE"/>
</dbReference>
<proteinExistence type="predicted"/>
<keyword evidence="3 4" id="KW-0443">Lipid metabolism</keyword>
<dbReference type="Proteomes" id="UP000546642">
    <property type="component" value="Unassembled WGS sequence"/>
</dbReference>
<keyword evidence="1 4" id="KW-0378">Hydrolase</keyword>
<dbReference type="PANTHER" id="PTHR14226:SF57">
    <property type="entry name" value="BLR7027 PROTEIN"/>
    <property type="match status" value="1"/>
</dbReference>
<dbReference type="GO" id="GO:0016042">
    <property type="term" value="P:lipid catabolic process"/>
    <property type="evidence" value="ECO:0007669"/>
    <property type="project" value="UniProtKB-UniRule"/>
</dbReference>
<feature type="active site" description="Nucleophile" evidence="4">
    <location>
        <position position="42"/>
    </location>
</feature>
<dbReference type="GO" id="GO:0016787">
    <property type="term" value="F:hydrolase activity"/>
    <property type="evidence" value="ECO:0007669"/>
    <property type="project" value="UniProtKB-UniRule"/>
</dbReference>
<feature type="short sequence motif" description="GXSXG" evidence="4">
    <location>
        <begin position="40"/>
        <end position="44"/>
    </location>
</feature>
<feature type="active site" description="Proton acceptor" evidence="4">
    <location>
        <position position="183"/>
    </location>
</feature>
<comment type="caution">
    <text evidence="6">The sequence shown here is derived from an EMBL/GenBank/DDBJ whole genome shotgun (WGS) entry which is preliminary data.</text>
</comment>
<reference evidence="6 7" key="1">
    <citation type="submission" date="2020-08" db="EMBL/GenBank/DDBJ databases">
        <title>Sequencing the genomes of 1000 actinobacteria strains.</title>
        <authorList>
            <person name="Klenk H.-P."/>
        </authorList>
    </citation>
    <scope>NUCLEOTIDE SEQUENCE [LARGE SCALE GENOMIC DNA]</scope>
    <source>
        <strain evidence="6 7">DSM 46659</strain>
    </source>
</reference>
<dbReference type="RefSeq" id="WP_184076818.1">
    <property type="nucleotide sequence ID" value="NZ_JACHDS010000001.1"/>
</dbReference>
<dbReference type="InterPro" id="IPR016035">
    <property type="entry name" value="Acyl_Trfase/lysoPLipase"/>
</dbReference>
<keyword evidence="7" id="KW-1185">Reference proteome</keyword>
<feature type="short sequence motif" description="DGA/G" evidence="4">
    <location>
        <begin position="183"/>
        <end position="185"/>
    </location>
</feature>
<accession>A0A7X0D771</accession>
<evidence type="ECO:0000313" key="6">
    <source>
        <dbReference type="EMBL" id="MBB6173436.1"/>
    </source>
</evidence>